<reference evidence="2 3" key="1">
    <citation type="submission" date="2020-11" db="EMBL/GenBank/DDBJ databases">
        <title>Pseudonocardia abyssalis sp. nov. and Pseudonocardia oceani sp. nov., description and phylogenomic analysis of two novel actinomycetes isolated from the deep Southern Ocean.</title>
        <authorList>
            <person name="Parra J."/>
        </authorList>
    </citation>
    <scope>NUCLEOTIDE SEQUENCE [LARGE SCALE GENOMIC DNA]</scope>
    <source>
        <strain evidence="3">KRD185</strain>
    </source>
</reference>
<evidence type="ECO:0000256" key="1">
    <source>
        <dbReference type="SAM" id="SignalP"/>
    </source>
</evidence>
<comment type="caution">
    <text evidence="2">The sequence shown here is derived from an EMBL/GenBank/DDBJ whole genome shotgun (WGS) entry which is preliminary data.</text>
</comment>
<keyword evidence="3" id="KW-1185">Reference proteome</keyword>
<name>A0ABS6UEF9_9PSEU</name>
<organism evidence="2 3">
    <name type="scientific">Pseudonocardia oceani</name>
    <dbReference type="NCBI Taxonomy" id="2792013"/>
    <lineage>
        <taxon>Bacteria</taxon>
        <taxon>Bacillati</taxon>
        <taxon>Actinomycetota</taxon>
        <taxon>Actinomycetes</taxon>
        <taxon>Pseudonocardiales</taxon>
        <taxon>Pseudonocardiaceae</taxon>
        <taxon>Pseudonocardia</taxon>
    </lineage>
</organism>
<accession>A0ABS6UEF9</accession>
<sequence length="169" mass="17533">MHRFLNATAATAAAMSLSLLLAPAAIASTGGDNSDAAKLCQGGGYADYQRSDGTRFANEGACVSYAARGGQLVNLPVVTRSVVVSFATTSNSDFCGVVLTLTGFDPLTSYPVDTVLDRGLPTLEYYPRTVVTDADGAFSGVLFTYIDGPGIYFSSTVDGVTSSKELINC</sequence>
<gene>
    <name evidence="2" type="ORF">I4I82_23580</name>
</gene>
<proteinExistence type="predicted"/>
<evidence type="ECO:0000313" key="3">
    <source>
        <dbReference type="Proteomes" id="UP000694300"/>
    </source>
</evidence>
<evidence type="ECO:0000313" key="2">
    <source>
        <dbReference type="EMBL" id="MBW0130630.1"/>
    </source>
</evidence>
<evidence type="ECO:0008006" key="4">
    <source>
        <dbReference type="Google" id="ProtNLM"/>
    </source>
</evidence>
<feature type="signal peptide" evidence="1">
    <location>
        <begin position="1"/>
        <end position="27"/>
    </location>
</feature>
<dbReference type="RefSeq" id="WP_218594483.1">
    <property type="nucleotide sequence ID" value="NZ_JADQDE010000513.1"/>
</dbReference>
<feature type="chain" id="PRO_5045993560" description="Peptidase inhibitor family I36" evidence="1">
    <location>
        <begin position="28"/>
        <end position="169"/>
    </location>
</feature>
<dbReference type="Proteomes" id="UP000694300">
    <property type="component" value="Unassembled WGS sequence"/>
</dbReference>
<protein>
    <recommendedName>
        <fullName evidence="4">Peptidase inhibitor family I36</fullName>
    </recommendedName>
</protein>
<dbReference type="EMBL" id="JADQDF010000001">
    <property type="protein sequence ID" value="MBW0130630.1"/>
    <property type="molecule type" value="Genomic_DNA"/>
</dbReference>
<keyword evidence="1" id="KW-0732">Signal</keyword>